<dbReference type="InterPro" id="IPR001647">
    <property type="entry name" value="HTH_TetR"/>
</dbReference>
<dbReference type="PANTHER" id="PTHR30055:SF234">
    <property type="entry name" value="HTH-TYPE TRANSCRIPTIONAL REGULATOR BETI"/>
    <property type="match status" value="1"/>
</dbReference>
<dbReference type="EMBL" id="JBBKTW010000001">
    <property type="protein sequence ID" value="MEN2987360.1"/>
    <property type="molecule type" value="Genomic_DNA"/>
</dbReference>
<dbReference type="Proteomes" id="UP001413721">
    <property type="component" value="Unassembled WGS sequence"/>
</dbReference>
<dbReference type="PROSITE" id="PS50977">
    <property type="entry name" value="HTH_TETR_2"/>
    <property type="match status" value="1"/>
</dbReference>
<name>A0ABU9YEZ6_9PROT</name>
<keyword evidence="7" id="KW-1185">Reference proteome</keyword>
<proteinExistence type="predicted"/>
<protein>
    <submittedName>
        <fullName evidence="6">TetR/AcrR family transcriptional regulator</fullName>
    </submittedName>
</protein>
<reference evidence="6 7" key="1">
    <citation type="submission" date="2024-03" db="EMBL/GenBank/DDBJ databases">
        <title>High-quality draft genome sequencing of Tistrella sp. BH-R2-4.</title>
        <authorList>
            <person name="Dong C."/>
        </authorList>
    </citation>
    <scope>NUCLEOTIDE SEQUENCE [LARGE SCALE GENOMIC DNA]</scope>
    <source>
        <strain evidence="6 7">BH-R2-4</strain>
    </source>
</reference>
<dbReference type="PANTHER" id="PTHR30055">
    <property type="entry name" value="HTH-TYPE TRANSCRIPTIONAL REGULATOR RUTR"/>
    <property type="match status" value="1"/>
</dbReference>
<evidence type="ECO:0000256" key="3">
    <source>
        <dbReference type="ARBA" id="ARBA00023163"/>
    </source>
</evidence>
<dbReference type="InterPro" id="IPR009057">
    <property type="entry name" value="Homeodomain-like_sf"/>
</dbReference>
<evidence type="ECO:0000256" key="4">
    <source>
        <dbReference type="PROSITE-ProRule" id="PRU00335"/>
    </source>
</evidence>
<evidence type="ECO:0000256" key="1">
    <source>
        <dbReference type="ARBA" id="ARBA00023015"/>
    </source>
</evidence>
<evidence type="ECO:0000313" key="6">
    <source>
        <dbReference type="EMBL" id="MEN2987360.1"/>
    </source>
</evidence>
<accession>A0ABU9YEZ6</accession>
<feature type="domain" description="HTH tetR-type" evidence="5">
    <location>
        <begin position="107"/>
        <end position="166"/>
    </location>
</feature>
<dbReference type="Gene3D" id="1.10.357.10">
    <property type="entry name" value="Tetracycline Repressor, domain 2"/>
    <property type="match status" value="1"/>
</dbReference>
<evidence type="ECO:0000259" key="5">
    <source>
        <dbReference type="PROSITE" id="PS50977"/>
    </source>
</evidence>
<evidence type="ECO:0000256" key="2">
    <source>
        <dbReference type="ARBA" id="ARBA00023125"/>
    </source>
</evidence>
<dbReference type="SUPFAM" id="SSF48498">
    <property type="entry name" value="Tetracyclin repressor-like, C-terminal domain"/>
    <property type="match status" value="1"/>
</dbReference>
<organism evidence="6 7">
    <name type="scientific">Tistrella arctica</name>
    <dbReference type="NCBI Taxonomy" id="3133430"/>
    <lineage>
        <taxon>Bacteria</taxon>
        <taxon>Pseudomonadati</taxon>
        <taxon>Pseudomonadota</taxon>
        <taxon>Alphaproteobacteria</taxon>
        <taxon>Geminicoccales</taxon>
        <taxon>Geminicoccaceae</taxon>
        <taxon>Tistrella</taxon>
    </lineage>
</organism>
<dbReference type="SUPFAM" id="SSF46689">
    <property type="entry name" value="Homeodomain-like"/>
    <property type="match status" value="1"/>
</dbReference>
<evidence type="ECO:0000313" key="7">
    <source>
        <dbReference type="Proteomes" id="UP001413721"/>
    </source>
</evidence>
<keyword evidence="3" id="KW-0804">Transcription</keyword>
<dbReference type="Pfam" id="PF00440">
    <property type="entry name" value="TetR_N"/>
    <property type="match status" value="1"/>
</dbReference>
<keyword evidence="1" id="KW-0805">Transcription regulation</keyword>
<sequence length="291" mass="30835">MIGIGHGPEHHGTQAIGADLDAGSAERAIFHGRLPGGLVFGGLADIRQTRYINGTAIHLYGTMFRLSRATFIKGQVYRKEGLPVVVKDTDRSEADDEHSRPMRADARRNVDALLRAAMTVFDTLGVDAPMRRIADEAGVGVGTLYRHFPQRSDLIRAIIKREVDACVQAAVTLGRTQPPGEALGAWAQRLVDLAATKRGLGPALHSGDAAYQSLPNYVLGQLAPALRGLLDAAAAAGEIRAGVDARELLLAAMRLAAPASNGEVEEARRMVALLVDGLRFRAGGPTDPGSG</sequence>
<feature type="DNA-binding region" description="H-T-H motif" evidence="4">
    <location>
        <begin position="129"/>
        <end position="148"/>
    </location>
</feature>
<keyword evidence="2 4" id="KW-0238">DNA-binding</keyword>
<dbReference type="PRINTS" id="PR00455">
    <property type="entry name" value="HTHTETR"/>
</dbReference>
<dbReference type="InterPro" id="IPR050109">
    <property type="entry name" value="HTH-type_TetR-like_transc_reg"/>
</dbReference>
<dbReference type="InterPro" id="IPR036271">
    <property type="entry name" value="Tet_transcr_reg_TetR-rel_C_sf"/>
</dbReference>
<gene>
    <name evidence="6" type="ORF">WG926_03530</name>
</gene>
<dbReference type="InterPro" id="IPR049445">
    <property type="entry name" value="TetR_SbtR-like_C"/>
</dbReference>
<dbReference type="Pfam" id="PF21597">
    <property type="entry name" value="TetR_C_43"/>
    <property type="match status" value="1"/>
</dbReference>
<comment type="caution">
    <text evidence="6">The sequence shown here is derived from an EMBL/GenBank/DDBJ whole genome shotgun (WGS) entry which is preliminary data.</text>
</comment>
<dbReference type="RefSeq" id="WP_345931630.1">
    <property type="nucleotide sequence ID" value="NZ_JBBKTV010000001.1"/>
</dbReference>